<feature type="domain" description="HTH lacI-type" evidence="5">
    <location>
        <begin position="3"/>
        <end position="57"/>
    </location>
</feature>
<proteinExistence type="predicted"/>
<dbReference type="PROSITE" id="PS50932">
    <property type="entry name" value="HTH_LACI_2"/>
    <property type="match status" value="1"/>
</dbReference>
<reference evidence="6 7" key="1">
    <citation type="submission" date="2019-12" db="EMBL/GenBank/DDBJ databases">
        <title>Genome sequenceing of Clostridium bovifaecis.</title>
        <authorList>
            <person name="Yao Y."/>
        </authorList>
    </citation>
    <scope>NUCLEOTIDE SEQUENCE [LARGE SCALE GENOMIC DNA]</scope>
    <source>
        <strain evidence="6 7">BXX</strain>
    </source>
</reference>
<dbReference type="GO" id="GO:0000976">
    <property type="term" value="F:transcription cis-regulatory region binding"/>
    <property type="evidence" value="ECO:0007669"/>
    <property type="project" value="TreeGrafter"/>
</dbReference>
<protein>
    <submittedName>
        <fullName evidence="6">Substrate-binding domain-containing protein</fullName>
    </submittedName>
</protein>
<dbReference type="InterPro" id="IPR046335">
    <property type="entry name" value="LacI/GalR-like_sensor"/>
</dbReference>
<dbReference type="Pfam" id="PF13377">
    <property type="entry name" value="Peripla_BP_3"/>
    <property type="match status" value="1"/>
</dbReference>
<dbReference type="EMBL" id="CP046522">
    <property type="protein sequence ID" value="QGU94652.1"/>
    <property type="molecule type" value="Genomic_DNA"/>
</dbReference>
<evidence type="ECO:0000256" key="4">
    <source>
        <dbReference type="ARBA" id="ARBA00023163"/>
    </source>
</evidence>
<evidence type="ECO:0000256" key="3">
    <source>
        <dbReference type="ARBA" id="ARBA00023125"/>
    </source>
</evidence>
<evidence type="ECO:0000313" key="7">
    <source>
        <dbReference type="Proteomes" id="UP000422764"/>
    </source>
</evidence>
<dbReference type="PRINTS" id="PR00036">
    <property type="entry name" value="HTHLACI"/>
</dbReference>
<evidence type="ECO:0000256" key="2">
    <source>
        <dbReference type="ARBA" id="ARBA00023015"/>
    </source>
</evidence>
<dbReference type="PANTHER" id="PTHR30146">
    <property type="entry name" value="LACI-RELATED TRANSCRIPTIONAL REPRESSOR"/>
    <property type="match status" value="1"/>
</dbReference>
<dbReference type="SUPFAM" id="SSF53822">
    <property type="entry name" value="Periplasmic binding protein-like I"/>
    <property type="match status" value="1"/>
</dbReference>
<gene>
    <name evidence="6" type="ORF">GOM49_05620</name>
</gene>
<accession>A0A6I6ELP8</accession>
<dbReference type="InterPro" id="IPR010982">
    <property type="entry name" value="Lambda_DNA-bd_dom_sf"/>
</dbReference>
<dbReference type="CDD" id="cd06267">
    <property type="entry name" value="PBP1_LacI_sugar_binding-like"/>
    <property type="match status" value="1"/>
</dbReference>
<dbReference type="Gene3D" id="3.40.50.2300">
    <property type="match status" value="2"/>
</dbReference>
<dbReference type="PANTHER" id="PTHR30146:SF148">
    <property type="entry name" value="HTH-TYPE TRANSCRIPTIONAL REPRESSOR PURR-RELATED"/>
    <property type="match status" value="1"/>
</dbReference>
<keyword evidence="7" id="KW-1185">Reference proteome</keyword>
<organism evidence="6 7">
    <name type="scientific">Clostridium bovifaecis</name>
    <dbReference type="NCBI Taxonomy" id="2184719"/>
    <lineage>
        <taxon>Bacteria</taxon>
        <taxon>Bacillati</taxon>
        <taxon>Bacillota</taxon>
        <taxon>Clostridia</taxon>
        <taxon>Eubacteriales</taxon>
        <taxon>Clostridiaceae</taxon>
        <taxon>Clostridium</taxon>
    </lineage>
</organism>
<evidence type="ECO:0000313" key="6">
    <source>
        <dbReference type="EMBL" id="QGU94652.1"/>
    </source>
</evidence>
<dbReference type="PROSITE" id="PS00356">
    <property type="entry name" value="HTH_LACI_1"/>
    <property type="match status" value="1"/>
</dbReference>
<sequence length="339" mass="38052">MAVTIKDIAEKAQVSLATVSRVLNNSGFVKEEKRELVLKTIKELNYVPNSVARSLSTSQSNTIGVVIPDVNNPFFGEVIKGIATVADEEDFNIILCDTDENIDKEFKALEMLKKQRVRGIIITPTSDKNEFNSEYLEALESLGIPIVLIDRDVKYSNFDGVFLDSLNGAFEATDALIKEGHKKIAIIAGPQTSKPGRDRLRGYRKAMIMNKLDIDEKYIFYGDFKLESGYKITKEILKMEDRPTAIFVCNNMMNLGCIKALFEQNINIPGDIALIGFDEIEMLNVLNFKISVVSRPTTEMGRVAMNMLIDRLKDEESTHTKRITLSPKLTLKGSEKLLD</sequence>
<dbReference type="SUPFAM" id="SSF47413">
    <property type="entry name" value="lambda repressor-like DNA-binding domains"/>
    <property type="match status" value="1"/>
</dbReference>
<dbReference type="GO" id="GO:0003700">
    <property type="term" value="F:DNA-binding transcription factor activity"/>
    <property type="evidence" value="ECO:0007669"/>
    <property type="project" value="TreeGrafter"/>
</dbReference>
<dbReference type="CDD" id="cd01392">
    <property type="entry name" value="HTH_LacI"/>
    <property type="match status" value="1"/>
</dbReference>
<keyword evidence="4" id="KW-0804">Transcription</keyword>
<dbReference type="AlphaFoldDB" id="A0A6I6ELP8"/>
<dbReference type="InterPro" id="IPR028082">
    <property type="entry name" value="Peripla_BP_I"/>
</dbReference>
<keyword evidence="1" id="KW-0678">Repressor</keyword>
<keyword evidence="3" id="KW-0238">DNA-binding</keyword>
<dbReference type="Pfam" id="PF00356">
    <property type="entry name" value="LacI"/>
    <property type="match status" value="1"/>
</dbReference>
<evidence type="ECO:0000256" key="1">
    <source>
        <dbReference type="ARBA" id="ARBA00022491"/>
    </source>
</evidence>
<name>A0A6I6ELP8_9CLOT</name>
<dbReference type="InterPro" id="IPR000843">
    <property type="entry name" value="HTH_LacI"/>
</dbReference>
<evidence type="ECO:0000259" key="5">
    <source>
        <dbReference type="PROSITE" id="PS50932"/>
    </source>
</evidence>
<dbReference type="Gene3D" id="1.10.260.40">
    <property type="entry name" value="lambda repressor-like DNA-binding domains"/>
    <property type="match status" value="1"/>
</dbReference>
<dbReference type="SMART" id="SM00354">
    <property type="entry name" value="HTH_LACI"/>
    <property type="match status" value="1"/>
</dbReference>
<keyword evidence="2" id="KW-0805">Transcription regulation</keyword>
<dbReference type="Proteomes" id="UP000422764">
    <property type="component" value="Chromosome"/>
</dbReference>